<reference evidence="2" key="2">
    <citation type="journal article" date="2011" name="Proc. Natl. Acad. Sci. U.S.A.">
        <title>Obligate biotrophy features unraveled by the genomic analysis of rust fungi.</title>
        <authorList>
            <person name="Duplessis S."/>
            <person name="Cuomo C.A."/>
            <person name="Lin Y.-C."/>
            <person name="Aerts A."/>
            <person name="Tisserant E."/>
            <person name="Veneault-Fourrey C."/>
            <person name="Joly D.L."/>
            <person name="Hacquard S."/>
            <person name="Amselem J."/>
            <person name="Cantarel B.L."/>
            <person name="Chiu R."/>
            <person name="Coutinho P.M."/>
            <person name="Feau N."/>
            <person name="Field M."/>
            <person name="Frey P."/>
            <person name="Gelhaye E."/>
            <person name="Goldberg J."/>
            <person name="Grabherr M.G."/>
            <person name="Kodira C.D."/>
            <person name="Kohler A."/>
            <person name="Kuees U."/>
            <person name="Lindquist E.A."/>
            <person name="Lucas S.M."/>
            <person name="Mago R."/>
            <person name="Mauceli E."/>
            <person name="Morin E."/>
            <person name="Murat C."/>
            <person name="Pangilinan J.L."/>
            <person name="Park R."/>
            <person name="Pearson M."/>
            <person name="Quesneville H."/>
            <person name="Rouhier N."/>
            <person name="Sakthikumar S."/>
            <person name="Salamov A.A."/>
            <person name="Schmutz J."/>
            <person name="Selles B."/>
            <person name="Shapiro H."/>
            <person name="Tanguay P."/>
            <person name="Tuskan G.A."/>
            <person name="Henrissat B."/>
            <person name="Van de Peer Y."/>
            <person name="Rouze P."/>
            <person name="Ellis J.G."/>
            <person name="Dodds P.N."/>
            <person name="Schein J.E."/>
            <person name="Zhong S."/>
            <person name="Hamelin R.C."/>
            <person name="Grigoriev I.V."/>
            <person name="Szabo L.J."/>
            <person name="Martin F."/>
        </authorList>
    </citation>
    <scope>NUCLEOTIDE SEQUENCE [LARGE SCALE GENOMIC DNA]</scope>
    <source>
        <strain evidence="2">CRL 75-36-700-3 / race SCCL</strain>
    </source>
</reference>
<evidence type="ECO:0000313" key="1">
    <source>
        <dbReference type="EMBL" id="EFP89624.1"/>
    </source>
</evidence>
<dbReference type="VEuPathDB" id="FungiDB:PGTG_15587"/>
<dbReference type="AlphaFoldDB" id="E3KZ99"/>
<evidence type="ECO:0000313" key="2">
    <source>
        <dbReference type="Proteomes" id="UP000008783"/>
    </source>
</evidence>
<gene>
    <name evidence="1" type="ORF">PGTG_15587</name>
</gene>
<dbReference type="GeneID" id="10547678"/>
<name>E3KZ99_PUCGT</name>
<dbReference type="InParanoid" id="E3KZ99"/>
<dbReference type="HOGENOM" id="CLU_2147098_0_0_1"/>
<dbReference type="EMBL" id="DS178324">
    <property type="protein sequence ID" value="EFP89624.1"/>
    <property type="molecule type" value="Genomic_DNA"/>
</dbReference>
<reference key="1">
    <citation type="submission" date="2007-01" db="EMBL/GenBank/DDBJ databases">
        <title>The Genome Sequence of Puccinia graminis f. sp. tritici Strain CRL 75-36-700-3.</title>
        <authorList>
            <consortium name="The Broad Institute Genome Sequencing Platform"/>
            <person name="Birren B."/>
            <person name="Lander E."/>
            <person name="Galagan J."/>
            <person name="Nusbaum C."/>
            <person name="Devon K."/>
            <person name="Cuomo C."/>
            <person name="Jaffe D."/>
            <person name="Butler J."/>
            <person name="Alvarez P."/>
            <person name="Gnerre S."/>
            <person name="Grabherr M."/>
            <person name="Mauceli E."/>
            <person name="Brockman W."/>
            <person name="Young S."/>
            <person name="LaButti K."/>
            <person name="Sykes S."/>
            <person name="DeCaprio D."/>
            <person name="Crawford M."/>
            <person name="Koehrsen M."/>
            <person name="Engels R."/>
            <person name="Montgomery P."/>
            <person name="Pearson M."/>
            <person name="Howarth C."/>
            <person name="Larson L."/>
            <person name="White J."/>
            <person name="Zeng Q."/>
            <person name="Kodira C."/>
            <person name="Yandava C."/>
            <person name="Alvarado L."/>
            <person name="O'Leary S."/>
            <person name="Szabo L."/>
            <person name="Dean R."/>
            <person name="Schein J."/>
        </authorList>
    </citation>
    <scope>NUCLEOTIDE SEQUENCE</scope>
    <source>
        <strain>CRL 75-36-700-3</strain>
    </source>
</reference>
<dbReference type="Proteomes" id="UP000008783">
    <property type="component" value="Unassembled WGS sequence"/>
</dbReference>
<organism evidence="1 2">
    <name type="scientific">Puccinia graminis f. sp. tritici (strain CRL 75-36-700-3 / race SCCL)</name>
    <name type="common">Black stem rust fungus</name>
    <dbReference type="NCBI Taxonomy" id="418459"/>
    <lineage>
        <taxon>Eukaryota</taxon>
        <taxon>Fungi</taxon>
        <taxon>Dikarya</taxon>
        <taxon>Basidiomycota</taxon>
        <taxon>Pucciniomycotina</taxon>
        <taxon>Pucciniomycetes</taxon>
        <taxon>Pucciniales</taxon>
        <taxon>Pucciniaceae</taxon>
        <taxon>Puccinia</taxon>
    </lineage>
</organism>
<dbReference type="KEGG" id="pgr:PGTG_15587"/>
<sequence>MGTAELHRHDRSDPNCCGGLWGSSGGQVSNSFTGGVTLGNTRPGHNGTALVGPKFRTQEGSVKGLEFLHNFEKSPWSWPERFQPALLASRLTCPRIVKAIRASSYSCKNHCQ</sequence>
<protein>
    <submittedName>
        <fullName evidence="1">Uncharacterized protein</fullName>
    </submittedName>
</protein>
<accession>E3KZ99</accession>
<keyword evidence="2" id="KW-1185">Reference proteome</keyword>
<proteinExistence type="predicted"/>
<dbReference type="RefSeq" id="XP_003334043.1">
    <property type="nucleotide sequence ID" value="XM_003333995.1"/>
</dbReference>